<evidence type="ECO:0000256" key="6">
    <source>
        <dbReference type="ARBA" id="ARBA00023002"/>
    </source>
</evidence>
<dbReference type="InterPro" id="IPR012932">
    <property type="entry name" value="VKOR"/>
</dbReference>
<comment type="subcellular location">
    <subcellularLocation>
        <location evidence="1">Membrane</location>
        <topology evidence="1">Multi-pass membrane protein</topology>
    </subcellularLocation>
</comment>
<dbReference type="Pfam" id="PF07884">
    <property type="entry name" value="VKOR"/>
    <property type="match status" value="1"/>
</dbReference>
<dbReference type="OrthoDB" id="343052at2759"/>
<dbReference type="Gene3D" id="1.20.1440.130">
    <property type="entry name" value="VKOR domain"/>
    <property type="match status" value="1"/>
</dbReference>
<feature type="domain" description="Vitamin K epoxide reductase" evidence="13">
    <location>
        <begin position="191"/>
        <end position="332"/>
    </location>
</feature>
<proteinExistence type="inferred from homology"/>
<gene>
    <name evidence="14" type="ORF">FVE85_4950</name>
</gene>
<dbReference type="InterPro" id="IPR036249">
    <property type="entry name" value="Thioredoxin-like_sf"/>
</dbReference>
<feature type="region of interest" description="Disordered" evidence="10">
    <location>
        <begin position="143"/>
        <end position="188"/>
    </location>
</feature>
<keyword evidence="4" id="KW-0874">Quinone</keyword>
<dbReference type="PANTHER" id="PTHR34573:SF1">
    <property type="entry name" value="VITAMIN K EPOXIDE REDUCTASE DOMAIN-CONTAINING PROTEIN"/>
    <property type="match status" value="1"/>
</dbReference>
<evidence type="ECO:0000256" key="7">
    <source>
        <dbReference type="ARBA" id="ARBA00023136"/>
    </source>
</evidence>
<evidence type="ECO:0000256" key="12">
    <source>
        <dbReference type="SAM" id="SignalP"/>
    </source>
</evidence>
<accession>A0A5J4YSL9</accession>
<dbReference type="InterPro" id="IPR038354">
    <property type="entry name" value="VKOR_sf"/>
</dbReference>
<evidence type="ECO:0000313" key="15">
    <source>
        <dbReference type="Proteomes" id="UP000324585"/>
    </source>
</evidence>
<keyword evidence="8" id="KW-1015">Disulfide bond</keyword>
<keyword evidence="15" id="KW-1185">Reference proteome</keyword>
<dbReference type="Gene3D" id="3.40.30.10">
    <property type="entry name" value="Glutaredoxin"/>
    <property type="match status" value="1"/>
</dbReference>
<evidence type="ECO:0000256" key="2">
    <source>
        <dbReference type="ARBA" id="ARBA00006214"/>
    </source>
</evidence>
<sequence length="495" mass="53665">MFSLAWSNALRATSVRAYFVLPVAVCAGLCSSIQPRPSPERLDAHQSGYPKLNPNSGAQTLVEHGTCTRSSGSQNTARMPYDRAGIHTHARTHMQVYARAKAAPPKPAAAFLSSAACGTPVSLRSQTSFRVCATCDAARHRAAEDGRRVKRPTGRSASASRVPRSLTTSMMARRNQEDETSDQRTMPVESAGAARKLLGIFGLAGVVETSFLSVKELLDPIASFCPTEGCRTVLNSAYSDISGIPLALFGLSSFLVFTFVALYPYLLPADREDSMLRDMETRQAVLVLSSGMAAISLYNVGIMAFELHAFCQYCVVSALLTFALCIGSIFLTKLDEEASLMPGAYSFLGASVLALFLFITADLDTMDNEAMISARPPGAAAQSEGFEPPQISTTSTDFALRLAKQLESQDAKMFGAYWCSHCYSQKQALGKEAFAYIKYIECDKKGFNSQNKLCQEKKVPGYPTWEISGELFPGELELEELADISNLEKELAGID</sequence>
<evidence type="ECO:0000256" key="9">
    <source>
        <dbReference type="ARBA" id="ARBA00023284"/>
    </source>
</evidence>
<feature type="chain" id="PRO_5023900064" evidence="12">
    <location>
        <begin position="18"/>
        <end position="495"/>
    </location>
</feature>
<keyword evidence="12" id="KW-0732">Signal</keyword>
<dbReference type="GO" id="GO:0016491">
    <property type="term" value="F:oxidoreductase activity"/>
    <property type="evidence" value="ECO:0007669"/>
    <property type="project" value="UniProtKB-KW"/>
</dbReference>
<keyword evidence="3 11" id="KW-0812">Transmembrane</keyword>
<dbReference type="AlphaFoldDB" id="A0A5J4YSL9"/>
<evidence type="ECO:0000256" key="11">
    <source>
        <dbReference type="SAM" id="Phobius"/>
    </source>
</evidence>
<evidence type="ECO:0000256" key="10">
    <source>
        <dbReference type="SAM" id="MobiDB-lite"/>
    </source>
</evidence>
<dbReference type="SMART" id="SM00756">
    <property type="entry name" value="VKc"/>
    <property type="match status" value="1"/>
</dbReference>
<evidence type="ECO:0000313" key="14">
    <source>
        <dbReference type="EMBL" id="KAA8493813.1"/>
    </source>
</evidence>
<protein>
    <submittedName>
        <fullName evidence="14">Thiol-disulfide oxidoreductase LTO1</fullName>
    </submittedName>
</protein>
<feature type="transmembrane region" description="Helical" evidence="11">
    <location>
        <begin position="286"/>
        <end position="305"/>
    </location>
</feature>
<feature type="compositionally biased region" description="Polar residues" evidence="10">
    <location>
        <begin position="155"/>
        <end position="170"/>
    </location>
</feature>
<feature type="transmembrane region" description="Helical" evidence="11">
    <location>
        <begin position="343"/>
        <end position="361"/>
    </location>
</feature>
<feature type="signal peptide" evidence="12">
    <location>
        <begin position="1"/>
        <end position="17"/>
    </location>
</feature>
<dbReference type="CDD" id="cd12916">
    <property type="entry name" value="VKOR_1"/>
    <property type="match status" value="1"/>
</dbReference>
<keyword evidence="9" id="KW-0676">Redox-active center</keyword>
<reference evidence="15" key="1">
    <citation type="journal article" date="2019" name="Nat. Commun.">
        <title>Expansion of phycobilisome linker gene families in mesophilic red algae.</title>
        <authorList>
            <person name="Lee J."/>
            <person name="Kim D."/>
            <person name="Bhattacharya D."/>
            <person name="Yoon H.S."/>
        </authorList>
    </citation>
    <scope>NUCLEOTIDE SEQUENCE [LARGE SCALE GENOMIC DNA]</scope>
    <source>
        <strain evidence="15">CCMP 1328</strain>
    </source>
</reference>
<feature type="transmembrane region" description="Helical" evidence="11">
    <location>
        <begin position="246"/>
        <end position="266"/>
    </location>
</feature>
<evidence type="ECO:0000256" key="3">
    <source>
        <dbReference type="ARBA" id="ARBA00022692"/>
    </source>
</evidence>
<keyword evidence="7 11" id="KW-0472">Membrane</keyword>
<dbReference type="SUPFAM" id="SSF52833">
    <property type="entry name" value="Thioredoxin-like"/>
    <property type="match status" value="1"/>
</dbReference>
<feature type="transmembrane region" description="Helical" evidence="11">
    <location>
        <begin position="310"/>
        <end position="331"/>
    </location>
</feature>
<dbReference type="GO" id="GO:0016020">
    <property type="term" value="C:membrane"/>
    <property type="evidence" value="ECO:0007669"/>
    <property type="project" value="UniProtKB-SubCell"/>
</dbReference>
<comment type="caution">
    <text evidence="14">The sequence shown here is derived from an EMBL/GenBank/DDBJ whole genome shotgun (WGS) entry which is preliminary data.</text>
</comment>
<organism evidence="14 15">
    <name type="scientific">Porphyridium purpureum</name>
    <name type="common">Red alga</name>
    <name type="synonym">Porphyridium cruentum</name>
    <dbReference type="NCBI Taxonomy" id="35688"/>
    <lineage>
        <taxon>Eukaryota</taxon>
        <taxon>Rhodophyta</taxon>
        <taxon>Bangiophyceae</taxon>
        <taxon>Porphyridiales</taxon>
        <taxon>Porphyridiaceae</taxon>
        <taxon>Porphyridium</taxon>
    </lineage>
</organism>
<evidence type="ECO:0000256" key="1">
    <source>
        <dbReference type="ARBA" id="ARBA00004141"/>
    </source>
</evidence>
<dbReference type="EMBL" id="VRMN01000006">
    <property type="protein sequence ID" value="KAA8493813.1"/>
    <property type="molecule type" value="Genomic_DNA"/>
</dbReference>
<dbReference type="PANTHER" id="PTHR34573">
    <property type="entry name" value="VKC DOMAIN-CONTAINING PROTEIN"/>
    <property type="match status" value="1"/>
</dbReference>
<evidence type="ECO:0000256" key="4">
    <source>
        <dbReference type="ARBA" id="ARBA00022719"/>
    </source>
</evidence>
<name>A0A5J4YSL9_PORPP</name>
<dbReference type="GO" id="GO:0048038">
    <property type="term" value="F:quinone binding"/>
    <property type="evidence" value="ECO:0007669"/>
    <property type="project" value="UniProtKB-KW"/>
</dbReference>
<dbReference type="Proteomes" id="UP000324585">
    <property type="component" value="Unassembled WGS sequence"/>
</dbReference>
<keyword evidence="5 11" id="KW-1133">Transmembrane helix</keyword>
<evidence type="ECO:0000256" key="5">
    <source>
        <dbReference type="ARBA" id="ARBA00022989"/>
    </source>
</evidence>
<comment type="similarity">
    <text evidence="2">Belongs to the VKOR family.</text>
</comment>
<dbReference type="InterPro" id="IPR044698">
    <property type="entry name" value="VKOR/LTO1"/>
</dbReference>
<evidence type="ECO:0000256" key="8">
    <source>
        <dbReference type="ARBA" id="ARBA00023157"/>
    </source>
</evidence>
<keyword evidence="6" id="KW-0560">Oxidoreductase</keyword>
<evidence type="ECO:0000259" key="13">
    <source>
        <dbReference type="SMART" id="SM00756"/>
    </source>
</evidence>